<dbReference type="SUPFAM" id="SSF69118">
    <property type="entry name" value="AhpD-like"/>
    <property type="match status" value="1"/>
</dbReference>
<dbReference type="AlphaFoldDB" id="A0A2V3IUC6"/>
<organism evidence="2 3">
    <name type="scientific">Gracilariopsis chorda</name>
    <dbReference type="NCBI Taxonomy" id="448386"/>
    <lineage>
        <taxon>Eukaryota</taxon>
        <taxon>Rhodophyta</taxon>
        <taxon>Florideophyceae</taxon>
        <taxon>Rhodymeniophycidae</taxon>
        <taxon>Gracilariales</taxon>
        <taxon>Gracilariaceae</taxon>
        <taxon>Gracilariopsis</taxon>
    </lineage>
</organism>
<name>A0A2V3IUC6_9FLOR</name>
<accession>A0A2V3IUC6</accession>
<dbReference type="InterPro" id="IPR052512">
    <property type="entry name" value="4CMD/NDH-1_regulator"/>
</dbReference>
<dbReference type="InterPro" id="IPR003779">
    <property type="entry name" value="CMD-like"/>
</dbReference>
<comment type="caution">
    <text evidence="2">The sequence shown here is derived from an EMBL/GenBank/DDBJ whole genome shotgun (WGS) entry which is preliminary data.</text>
</comment>
<dbReference type="GO" id="GO:0051920">
    <property type="term" value="F:peroxiredoxin activity"/>
    <property type="evidence" value="ECO:0007669"/>
    <property type="project" value="InterPro"/>
</dbReference>
<protein>
    <recommendedName>
        <fullName evidence="1">Carboxymuconolactone decarboxylase-like domain-containing protein</fullName>
    </recommendedName>
</protein>
<evidence type="ECO:0000259" key="1">
    <source>
        <dbReference type="Pfam" id="PF02627"/>
    </source>
</evidence>
<dbReference type="InterPro" id="IPR029032">
    <property type="entry name" value="AhpD-like"/>
</dbReference>
<sequence>MSKLYPLLSKLPKAPSTICPQFRTILLAVGHVARGDVHGVTSAFQHLDGSFHNKGYELAIVQAMPFVGIPRALHAAASLEVAGVVGHADESRMVSIGELRERGDSTFNEIYGRNALRVKRRLRQFHPFVEQWIMTCNYGAMLSREDASLRERELAAVAALSMDRCAAVQLASHIRGALKVGASYEEVRMTVEHARVLTSEDDWSTAEAVLQRYERARYAL</sequence>
<dbReference type="PANTHER" id="PTHR33570:SF10">
    <property type="entry name" value="GAMMA-CARBOXYMUCONOLACTONE DECARBOXYLASE"/>
    <property type="match status" value="1"/>
</dbReference>
<dbReference type="Pfam" id="PF02627">
    <property type="entry name" value="CMD"/>
    <property type="match status" value="1"/>
</dbReference>
<reference evidence="2 3" key="1">
    <citation type="journal article" date="2018" name="Mol. Biol. Evol.">
        <title>Analysis of the draft genome of the red seaweed Gracilariopsis chorda provides insights into genome size evolution in Rhodophyta.</title>
        <authorList>
            <person name="Lee J."/>
            <person name="Yang E.C."/>
            <person name="Graf L."/>
            <person name="Yang J.H."/>
            <person name="Qiu H."/>
            <person name="Zel Zion U."/>
            <person name="Chan C.X."/>
            <person name="Stephens T.G."/>
            <person name="Weber A.P.M."/>
            <person name="Boo G.H."/>
            <person name="Boo S.M."/>
            <person name="Kim K.M."/>
            <person name="Shin Y."/>
            <person name="Jung M."/>
            <person name="Lee S.J."/>
            <person name="Yim H.S."/>
            <person name="Lee J.H."/>
            <person name="Bhattacharya D."/>
            <person name="Yoon H.S."/>
        </authorList>
    </citation>
    <scope>NUCLEOTIDE SEQUENCE [LARGE SCALE GENOMIC DNA]</scope>
    <source>
        <strain evidence="2 3">SKKU-2015</strain>
        <tissue evidence="2">Whole body</tissue>
    </source>
</reference>
<dbReference type="EMBL" id="NBIV01000054">
    <property type="protein sequence ID" value="PXF45748.1"/>
    <property type="molecule type" value="Genomic_DNA"/>
</dbReference>
<evidence type="ECO:0000313" key="2">
    <source>
        <dbReference type="EMBL" id="PXF45748.1"/>
    </source>
</evidence>
<keyword evidence="3" id="KW-1185">Reference proteome</keyword>
<gene>
    <name evidence="2" type="ORF">BWQ96_04516</name>
</gene>
<feature type="domain" description="Carboxymuconolactone decarboxylase-like" evidence="1">
    <location>
        <begin position="131"/>
        <end position="197"/>
    </location>
</feature>
<dbReference type="OrthoDB" id="5537330at2759"/>
<dbReference type="STRING" id="448386.A0A2V3IUC6"/>
<dbReference type="Gene3D" id="1.20.1290.10">
    <property type="entry name" value="AhpD-like"/>
    <property type="match status" value="1"/>
</dbReference>
<evidence type="ECO:0000313" key="3">
    <source>
        <dbReference type="Proteomes" id="UP000247409"/>
    </source>
</evidence>
<dbReference type="Proteomes" id="UP000247409">
    <property type="component" value="Unassembled WGS sequence"/>
</dbReference>
<proteinExistence type="predicted"/>
<dbReference type="PANTHER" id="PTHR33570">
    <property type="entry name" value="4-CARBOXYMUCONOLACTONE DECARBOXYLASE FAMILY PROTEIN"/>
    <property type="match status" value="1"/>
</dbReference>